<dbReference type="EMBL" id="ALBS01000324">
    <property type="protein sequence ID" value="EJT45549.1"/>
    <property type="molecule type" value="Genomic_DNA"/>
</dbReference>
<dbReference type="OrthoDB" id="439993at2759"/>
<evidence type="ECO:0000256" key="2">
    <source>
        <dbReference type="ARBA" id="ARBA00022884"/>
    </source>
</evidence>
<dbReference type="GO" id="GO:0003729">
    <property type="term" value="F:mRNA binding"/>
    <property type="evidence" value="ECO:0007669"/>
    <property type="project" value="TreeGrafter"/>
</dbReference>
<dbReference type="Gene3D" id="3.30.70.330">
    <property type="match status" value="2"/>
</dbReference>
<feature type="domain" description="XRRM" evidence="8">
    <location>
        <begin position="341"/>
        <end position="466"/>
    </location>
</feature>
<dbReference type="InterPro" id="IPR036390">
    <property type="entry name" value="WH_DNA-bd_sf"/>
</dbReference>
<reference evidence="9 10" key="1">
    <citation type="journal article" date="2012" name="Eukaryot. Cell">
        <title>Draft genome sequence of CBS 2479, the standard type strain of Trichosporon asahii.</title>
        <authorList>
            <person name="Yang R.Y."/>
            <person name="Li H.T."/>
            <person name="Zhu H."/>
            <person name="Zhou G.P."/>
            <person name="Wang M."/>
            <person name="Wang L."/>
        </authorList>
    </citation>
    <scope>NUCLEOTIDE SEQUENCE [LARGE SCALE GENOMIC DNA]</scope>
    <source>
        <strain evidence="10">ATCC 90039 / CBS 2479 / JCM 2466 / KCTC 7840 / NCYC 2677 / UAMH 7654</strain>
    </source>
</reference>
<dbReference type="Pfam" id="PF05383">
    <property type="entry name" value="La"/>
    <property type="match status" value="1"/>
</dbReference>
<dbReference type="InterPro" id="IPR002344">
    <property type="entry name" value="Lupus_La"/>
</dbReference>
<dbReference type="AlphaFoldDB" id="J6EMM4"/>
<feature type="compositionally biased region" description="Basic and acidic residues" evidence="5">
    <location>
        <begin position="481"/>
        <end position="491"/>
    </location>
</feature>
<evidence type="ECO:0000256" key="3">
    <source>
        <dbReference type="ARBA" id="ARBA00023242"/>
    </source>
</evidence>
<evidence type="ECO:0000256" key="1">
    <source>
        <dbReference type="ARBA" id="ARBA00004123"/>
    </source>
</evidence>
<dbReference type="PROSITE" id="PS50102">
    <property type="entry name" value="RRM"/>
    <property type="match status" value="1"/>
</dbReference>
<dbReference type="InterPro" id="IPR012677">
    <property type="entry name" value="Nucleotide-bd_a/b_plait_sf"/>
</dbReference>
<dbReference type="InterPro" id="IPR045180">
    <property type="entry name" value="La_dom_prot"/>
</dbReference>
<evidence type="ECO:0000259" key="8">
    <source>
        <dbReference type="PROSITE" id="PS51939"/>
    </source>
</evidence>
<dbReference type="VEuPathDB" id="FungiDB:A1Q1_05995"/>
<dbReference type="InterPro" id="IPR014886">
    <property type="entry name" value="La_xRRM"/>
</dbReference>
<gene>
    <name evidence="9" type="ORF">A1Q1_05995</name>
</gene>
<sequence length="503" mass="55124">MSVEETKPVVEVAEAKPVVEEAKMELPVVEGKTPEEVQEALEKSAAQVAFYFSDSNLPQDKFFFSLTQCNPEGWVPIKTILTFKRMRDYSPIGVAGVAQGLRQVIASEGDDPLLAVSEDGANVRRKRPLEPNSTIWNRSVYVKGFGEGDNDANSQEKIEEYFKQFGKVNAVRKRRGDVEGKGDKGKGKGAFKGSVFAEFAYQTDADKFLELESIPKFGEEDMQKMSKDAYVKMKAKEKGIPENEISRGKQDRNKPTKFNAFREMERQKKGLNPSLAKIPNGVEIVGEAPSFEGKKRQREDDEEGGKGKQQKKNEPVTIEYLGTTLDVDTENGTLADPSQLKFTDGACIKFSAPGEGSDWTKLKEAVIASAVIEAPFINFPPNSTSGVIAKSDNGAITDDELSKLNAASITYGDKPVTFERPTEEEQRAFWTKRANFQASRAAKAAQDKARADKFRGHGGRGGRGGRGGKFGGRGRGRGGKFNRDNRKDNRADSGLPPAVGAAN</sequence>
<dbReference type="RefSeq" id="XP_014176679.1">
    <property type="nucleotide sequence ID" value="XM_014321204.1"/>
</dbReference>
<dbReference type="GeneID" id="25989507"/>
<dbReference type="HOGENOM" id="CLU_482455_0_0_1"/>
<dbReference type="SMART" id="SM00715">
    <property type="entry name" value="LA"/>
    <property type="match status" value="1"/>
</dbReference>
<keyword evidence="9" id="KW-0687">Ribonucleoprotein</keyword>
<dbReference type="PANTHER" id="PTHR22792">
    <property type="entry name" value="LUPUS LA PROTEIN-RELATED"/>
    <property type="match status" value="1"/>
</dbReference>
<name>J6EMM4_TRIAS</name>
<dbReference type="CDD" id="cd12291">
    <property type="entry name" value="RRM1_La"/>
    <property type="match status" value="1"/>
</dbReference>
<proteinExistence type="predicted"/>
<dbReference type="Proteomes" id="UP000002748">
    <property type="component" value="Unassembled WGS sequence"/>
</dbReference>
<dbReference type="PROSITE" id="PS51939">
    <property type="entry name" value="XRRM"/>
    <property type="match status" value="1"/>
</dbReference>
<dbReference type="InterPro" id="IPR035979">
    <property type="entry name" value="RBD_domain_sf"/>
</dbReference>
<feature type="region of interest" description="Disordered" evidence="5">
    <location>
        <begin position="264"/>
        <end position="317"/>
    </location>
</feature>
<evidence type="ECO:0000259" key="6">
    <source>
        <dbReference type="PROSITE" id="PS50102"/>
    </source>
</evidence>
<keyword evidence="3" id="KW-0539">Nucleus</keyword>
<evidence type="ECO:0000259" key="7">
    <source>
        <dbReference type="PROSITE" id="PS50961"/>
    </source>
</evidence>
<dbReference type="SUPFAM" id="SSF46785">
    <property type="entry name" value="Winged helix' DNA-binding domain"/>
    <property type="match status" value="1"/>
</dbReference>
<feature type="domain" description="HTH La-type RNA-binding" evidence="7">
    <location>
        <begin position="34"/>
        <end position="134"/>
    </location>
</feature>
<dbReference type="PANTHER" id="PTHR22792:SF140">
    <property type="entry name" value="ACHILLES, ISOFORM A"/>
    <property type="match status" value="1"/>
</dbReference>
<dbReference type="InterPro" id="IPR036388">
    <property type="entry name" value="WH-like_DNA-bd_sf"/>
</dbReference>
<evidence type="ECO:0000256" key="4">
    <source>
        <dbReference type="PROSITE-ProRule" id="PRU00332"/>
    </source>
</evidence>
<dbReference type="InterPro" id="IPR006630">
    <property type="entry name" value="La_HTH"/>
</dbReference>
<dbReference type="PROSITE" id="PS50961">
    <property type="entry name" value="HTH_LA"/>
    <property type="match status" value="1"/>
</dbReference>
<dbReference type="KEGG" id="tasa:A1Q1_05995"/>
<keyword evidence="2 4" id="KW-0694">RNA-binding</keyword>
<dbReference type="SUPFAM" id="SSF54928">
    <property type="entry name" value="RNA-binding domain, RBD"/>
    <property type="match status" value="1"/>
</dbReference>
<dbReference type="PRINTS" id="PR00302">
    <property type="entry name" value="LUPUSLA"/>
</dbReference>
<dbReference type="GO" id="GO:0005634">
    <property type="term" value="C:nucleus"/>
    <property type="evidence" value="ECO:0007669"/>
    <property type="project" value="UniProtKB-SubCell"/>
</dbReference>
<protein>
    <submittedName>
        <fullName evidence="9">La ribonucleoprotein</fullName>
    </submittedName>
</protein>
<comment type="subcellular location">
    <subcellularLocation>
        <location evidence="1">Nucleus</location>
    </subcellularLocation>
</comment>
<feature type="compositionally biased region" description="Basic and acidic residues" evidence="5">
    <location>
        <begin position="445"/>
        <end position="455"/>
    </location>
</feature>
<feature type="compositionally biased region" description="Gly residues" evidence="5">
    <location>
        <begin position="459"/>
        <end position="471"/>
    </location>
</feature>
<organism evidence="9 10">
    <name type="scientific">Trichosporon asahii var. asahii (strain ATCC 90039 / CBS 2479 / JCM 2466 / KCTC 7840 / NBRC 103889/ NCYC 2677 / UAMH 7654)</name>
    <name type="common">Yeast</name>
    <dbReference type="NCBI Taxonomy" id="1186058"/>
    <lineage>
        <taxon>Eukaryota</taxon>
        <taxon>Fungi</taxon>
        <taxon>Dikarya</taxon>
        <taxon>Basidiomycota</taxon>
        <taxon>Agaricomycotina</taxon>
        <taxon>Tremellomycetes</taxon>
        <taxon>Trichosporonales</taxon>
        <taxon>Trichosporonaceae</taxon>
        <taxon>Trichosporon</taxon>
    </lineage>
</organism>
<feature type="region of interest" description="Disordered" evidence="5">
    <location>
        <begin position="439"/>
        <end position="503"/>
    </location>
</feature>
<evidence type="ECO:0000256" key="5">
    <source>
        <dbReference type="SAM" id="MobiDB-lite"/>
    </source>
</evidence>
<evidence type="ECO:0000313" key="9">
    <source>
        <dbReference type="EMBL" id="EJT45549.1"/>
    </source>
</evidence>
<comment type="caution">
    <text evidence="9">The sequence shown here is derived from an EMBL/GenBank/DDBJ whole genome shotgun (WGS) entry which is preliminary data.</text>
</comment>
<dbReference type="Gene3D" id="1.10.10.10">
    <property type="entry name" value="Winged helix-like DNA-binding domain superfamily/Winged helix DNA-binding domain"/>
    <property type="match status" value="1"/>
</dbReference>
<dbReference type="GO" id="GO:0006396">
    <property type="term" value="P:RNA processing"/>
    <property type="evidence" value="ECO:0007669"/>
    <property type="project" value="InterPro"/>
</dbReference>
<accession>J6EMM4</accession>
<dbReference type="GO" id="GO:1990904">
    <property type="term" value="C:ribonucleoprotein complex"/>
    <property type="evidence" value="ECO:0007669"/>
    <property type="project" value="UniProtKB-UniRule"/>
</dbReference>
<evidence type="ECO:0000313" key="10">
    <source>
        <dbReference type="Proteomes" id="UP000002748"/>
    </source>
</evidence>
<feature type="domain" description="RRM" evidence="6">
    <location>
        <begin position="138"/>
        <end position="238"/>
    </location>
</feature>
<dbReference type="InterPro" id="IPR000504">
    <property type="entry name" value="RRM_dom"/>
</dbReference>